<evidence type="ECO:0000256" key="2">
    <source>
        <dbReference type="ARBA" id="ARBA00022670"/>
    </source>
</evidence>
<evidence type="ECO:0000256" key="4">
    <source>
        <dbReference type="ARBA" id="ARBA00022801"/>
    </source>
</evidence>
<dbReference type="InterPro" id="IPR045051">
    <property type="entry name" value="SBT"/>
</dbReference>
<evidence type="ECO:0000259" key="7">
    <source>
        <dbReference type="Pfam" id="PF00082"/>
    </source>
</evidence>
<dbReference type="Gene3D" id="3.50.30.30">
    <property type="match status" value="1"/>
</dbReference>
<comment type="caution">
    <text evidence="6">Lacks conserved residue(s) required for the propagation of feature annotation.</text>
</comment>
<dbReference type="Proteomes" id="UP001291926">
    <property type="component" value="Unassembled WGS sequence"/>
</dbReference>
<evidence type="ECO:0000256" key="3">
    <source>
        <dbReference type="ARBA" id="ARBA00022729"/>
    </source>
</evidence>
<accession>A0ABR0DEI3</accession>
<dbReference type="PRINTS" id="PR00723">
    <property type="entry name" value="SUBTILISIN"/>
</dbReference>
<comment type="caution">
    <text evidence="8">The sequence shown here is derived from an EMBL/GenBank/DDBJ whole genome shotgun (WGS) entry which is preliminary data.</text>
</comment>
<sequence>MGSCLNGKETDHELSHLKLLSSLIPSEERERIFLLNSYNHAFKGFSAMLMKHLLYLVYGPSHQVSAIVVLAKSHHNGKEFVWEVLISTSPIAIGARFYSNQEFSTERNKTSPAATRGFPRDFVGHGTHTASIAGGVHTKASYYGLAQGIARGGLPSARIASYKACTLEGCEGSLILKAIDDAIIDGIDIISISIGASSILQSDFLSDPIAIGAFHAEQKGVAVVCSGGNDGPDPYTIVNSAPWIFTIAASSIDRSAINFSPLKLGKRYPLAFGEQVAASFTSASDARNCIPGSLDTRKVAGKIVVCVNDEPTVSRKIKKLVVEDSRAKGVIIIDGEGESSYDSPFDSGTYPFSEVEATMGSKILHYINSTMYPTATILPSAEIIKSKPAPVVASFSSRGPGGLTENILKPDIMAPGVVILAAIVSNQIESYYGAPGNKSSLFGIKSGTSMACPHVTGAMAFIKSVHFEWSFSMIKSALMTTCEYFLGYI</sequence>
<feature type="domain" description="Peptidase S8/S53" evidence="7">
    <location>
        <begin position="77"/>
        <end position="482"/>
    </location>
</feature>
<dbReference type="InterPro" id="IPR036852">
    <property type="entry name" value="Peptidase_S8/S53_dom_sf"/>
</dbReference>
<evidence type="ECO:0000313" key="8">
    <source>
        <dbReference type="EMBL" id="KAK4487651.1"/>
    </source>
</evidence>
<gene>
    <name evidence="8" type="ORF">RD792_005695</name>
</gene>
<organism evidence="8 9">
    <name type="scientific">Penstemon davidsonii</name>
    <dbReference type="NCBI Taxonomy" id="160366"/>
    <lineage>
        <taxon>Eukaryota</taxon>
        <taxon>Viridiplantae</taxon>
        <taxon>Streptophyta</taxon>
        <taxon>Embryophyta</taxon>
        <taxon>Tracheophyta</taxon>
        <taxon>Spermatophyta</taxon>
        <taxon>Magnoliopsida</taxon>
        <taxon>eudicotyledons</taxon>
        <taxon>Gunneridae</taxon>
        <taxon>Pentapetalae</taxon>
        <taxon>asterids</taxon>
        <taxon>lamiids</taxon>
        <taxon>Lamiales</taxon>
        <taxon>Plantaginaceae</taxon>
        <taxon>Cheloneae</taxon>
        <taxon>Penstemon</taxon>
    </lineage>
</organism>
<keyword evidence="4" id="KW-0378">Hydrolase</keyword>
<dbReference type="InterPro" id="IPR037045">
    <property type="entry name" value="S8pro/Inhibitor_I9_sf"/>
</dbReference>
<comment type="similarity">
    <text evidence="1 6">Belongs to the peptidase S8 family.</text>
</comment>
<dbReference type="PROSITE" id="PS00138">
    <property type="entry name" value="SUBTILASE_SER"/>
    <property type="match status" value="1"/>
</dbReference>
<dbReference type="InterPro" id="IPR000209">
    <property type="entry name" value="Peptidase_S8/S53_dom"/>
</dbReference>
<dbReference type="InterPro" id="IPR023828">
    <property type="entry name" value="Peptidase_S8_Ser-AS"/>
</dbReference>
<dbReference type="Pfam" id="PF00082">
    <property type="entry name" value="Peptidase_S8"/>
    <property type="match status" value="1"/>
</dbReference>
<reference evidence="8 9" key="1">
    <citation type="journal article" date="2023" name="bioRxiv">
        <title>Genome report: Whole genome sequence and annotation of Penstemon davidsonii.</title>
        <authorList>
            <person name="Ostevik K.L."/>
            <person name="Alabady M."/>
            <person name="Zhang M."/>
            <person name="Rausher M.D."/>
        </authorList>
    </citation>
    <scope>NUCLEOTIDE SEQUENCE [LARGE SCALE GENOMIC DNA]</scope>
    <source>
        <strain evidence="8">DNT005</strain>
        <tissue evidence="8">Whole leaf</tissue>
    </source>
</reference>
<protein>
    <recommendedName>
        <fullName evidence="7">Peptidase S8/S53 domain-containing protein</fullName>
    </recommendedName>
</protein>
<evidence type="ECO:0000256" key="1">
    <source>
        <dbReference type="ARBA" id="ARBA00011073"/>
    </source>
</evidence>
<evidence type="ECO:0000313" key="9">
    <source>
        <dbReference type="Proteomes" id="UP001291926"/>
    </source>
</evidence>
<name>A0ABR0DEI3_9LAMI</name>
<dbReference type="InterPro" id="IPR015500">
    <property type="entry name" value="Peptidase_S8_subtilisin-rel"/>
</dbReference>
<dbReference type="EMBL" id="JAYDYQ010001377">
    <property type="protein sequence ID" value="KAK4487651.1"/>
    <property type="molecule type" value="Genomic_DNA"/>
</dbReference>
<proteinExistence type="inferred from homology"/>
<dbReference type="SUPFAM" id="SSF52743">
    <property type="entry name" value="Subtilisin-like"/>
    <property type="match status" value="1"/>
</dbReference>
<dbReference type="CDD" id="cd02120">
    <property type="entry name" value="PA_subtilisin_like"/>
    <property type="match status" value="1"/>
</dbReference>
<keyword evidence="5" id="KW-0720">Serine protease</keyword>
<keyword evidence="3" id="KW-0732">Signal</keyword>
<dbReference type="Gene3D" id="3.40.50.200">
    <property type="entry name" value="Peptidase S8/S53 domain"/>
    <property type="match status" value="1"/>
</dbReference>
<dbReference type="PROSITE" id="PS51892">
    <property type="entry name" value="SUBTILASE"/>
    <property type="match status" value="1"/>
</dbReference>
<dbReference type="PANTHER" id="PTHR10795">
    <property type="entry name" value="PROPROTEIN CONVERTASE SUBTILISIN/KEXIN"/>
    <property type="match status" value="1"/>
</dbReference>
<dbReference type="Gene3D" id="3.30.70.80">
    <property type="entry name" value="Peptidase S8 propeptide/proteinase inhibitor I9"/>
    <property type="match status" value="1"/>
</dbReference>
<keyword evidence="2" id="KW-0645">Protease</keyword>
<evidence type="ECO:0000256" key="5">
    <source>
        <dbReference type="ARBA" id="ARBA00022825"/>
    </source>
</evidence>
<evidence type="ECO:0000256" key="6">
    <source>
        <dbReference type="PROSITE-ProRule" id="PRU01240"/>
    </source>
</evidence>
<keyword evidence="9" id="KW-1185">Reference proteome</keyword>